<dbReference type="KEGG" id="gak:X907_2586"/>
<organism evidence="1 2">
    <name type="scientific">Glycocaulis alkaliphilus</name>
    <dbReference type="NCBI Taxonomy" id="1434191"/>
    <lineage>
        <taxon>Bacteria</taxon>
        <taxon>Pseudomonadati</taxon>
        <taxon>Pseudomonadota</taxon>
        <taxon>Alphaproteobacteria</taxon>
        <taxon>Maricaulales</taxon>
        <taxon>Maricaulaceae</taxon>
        <taxon>Glycocaulis</taxon>
    </lineage>
</organism>
<dbReference type="Gene3D" id="3.40.710.10">
    <property type="entry name" value="DD-peptidase/beta-lactamase superfamily"/>
    <property type="match status" value="1"/>
</dbReference>
<sequence length="392" mass="41857">MNRLFLIAVSALALWVYTPASVIAQAEARQTASSTAISELETAVDAFARNVLDEAQAPGLSIGIARGGETLLVRGYGLANLEHQVEVTGDTVFRIGSVTKQFTAAAILLLAEDGRLSLDDTLDQYFPDFPRSDEVTVRQLLQHTSGIRNYTSLDGFMDTTAPLDHDEARMVAYIASADPLYDFEPGTGWSYSNSGYMLLDYIAEQAAGEPLADFLKTRIFDPLGMDNTRMDDAAEIVPHRAQGYDAAPDTEAGFTNAPHLSLSVAAGAGAIRSTPHDMIVWMQALLNRQVVSSDSLALMLEPARLNDGSLASASLSSPPAALANMDYGFGIMTGERHGHRFIGHGGSIPGFNASLIHYPDQDITIVLLVNTIGPAARGAPVLAEAVFEALAD</sequence>
<keyword evidence="2" id="KW-1185">Reference proteome</keyword>
<dbReference type="EMBL" id="CP018911">
    <property type="protein sequence ID" value="AZU05097.1"/>
    <property type="molecule type" value="Genomic_DNA"/>
</dbReference>
<dbReference type="InterPro" id="IPR001466">
    <property type="entry name" value="Beta-lactam-related"/>
</dbReference>
<reference evidence="1 2" key="1">
    <citation type="submission" date="2016-12" db="EMBL/GenBank/DDBJ databases">
        <title>The genome of dimorphic prosthecate Glycocaulis alkaliphilus 6b-8t, isolated from crude oil dictates its adaptability in petroleum environments.</title>
        <authorList>
            <person name="Wu X.-L."/>
            <person name="Geng S."/>
        </authorList>
    </citation>
    <scope>NUCLEOTIDE SEQUENCE [LARGE SCALE GENOMIC DNA]</scope>
    <source>
        <strain evidence="1 2">6B-8</strain>
    </source>
</reference>
<dbReference type="Pfam" id="PF00144">
    <property type="entry name" value="Beta-lactamase"/>
    <property type="match status" value="1"/>
</dbReference>
<evidence type="ECO:0000313" key="1">
    <source>
        <dbReference type="EMBL" id="AZU05097.1"/>
    </source>
</evidence>
<dbReference type="PANTHER" id="PTHR46825">
    <property type="entry name" value="D-ALANYL-D-ALANINE-CARBOXYPEPTIDASE/ENDOPEPTIDASE AMPH"/>
    <property type="match status" value="1"/>
</dbReference>
<dbReference type="InterPro" id="IPR050491">
    <property type="entry name" value="AmpC-like"/>
</dbReference>
<dbReference type="AlphaFoldDB" id="A0A3T0ECR9"/>
<evidence type="ECO:0000313" key="2">
    <source>
        <dbReference type="Proteomes" id="UP000286954"/>
    </source>
</evidence>
<name>A0A3T0ECR9_9PROT</name>
<dbReference type="PANTHER" id="PTHR46825:SF9">
    <property type="entry name" value="BETA-LACTAMASE-RELATED DOMAIN-CONTAINING PROTEIN"/>
    <property type="match status" value="1"/>
</dbReference>
<protein>
    <submittedName>
        <fullName evidence="1">Beta-lactamase</fullName>
    </submittedName>
</protein>
<dbReference type="InterPro" id="IPR012338">
    <property type="entry name" value="Beta-lactam/transpept-like"/>
</dbReference>
<gene>
    <name evidence="1" type="ORF">X907_2586</name>
</gene>
<dbReference type="Proteomes" id="UP000286954">
    <property type="component" value="Chromosome"/>
</dbReference>
<dbReference type="RefSeq" id="WP_170175563.1">
    <property type="nucleotide sequence ID" value="NZ_BMFB01000001.1"/>
</dbReference>
<dbReference type="SUPFAM" id="SSF56601">
    <property type="entry name" value="beta-lactamase/transpeptidase-like"/>
    <property type="match status" value="1"/>
</dbReference>
<accession>A0A3T0ECR9</accession>
<proteinExistence type="predicted"/>